<sequence>MPYLIVAVVLVGVLCMLNLLLTVGVIRRLRKQAASAAFLPPMAEGLAIGEKLPEFSATTTDGEPISDELLGGPALIGFFSPSCQPCRELMPRFIDHARQSSAAVLAVVVTDSAEEAVADVERLTEVARVVVEEPQAAIQSAFQVVGYPTVFLIGADGRVTDNNPLLPTTVSA</sequence>
<accession>A0A5S4FNQ5</accession>
<dbReference type="GO" id="GO:0016491">
    <property type="term" value="F:oxidoreductase activity"/>
    <property type="evidence" value="ECO:0007669"/>
    <property type="project" value="InterPro"/>
</dbReference>
<organism evidence="3 4">
    <name type="scientific">Nonomuraea turkmeniaca</name>
    <dbReference type="NCBI Taxonomy" id="103838"/>
    <lineage>
        <taxon>Bacteria</taxon>
        <taxon>Bacillati</taxon>
        <taxon>Actinomycetota</taxon>
        <taxon>Actinomycetes</taxon>
        <taxon>Streptosporangiales</taxon>
        <taxon>Streptosporangiaceae</taxon>
        <taxon>Nonomuraea</taxon>
    </lineage>
</organism>
<dbReference type="PANTHER" id="PTHR42852">
    <property type="entry name" value="THIOL:DISULFIDE INTERCHANGE PROTEIN DSBE"/>
    <property type="match status" value="1"/>
</dbReference>
<name>A0A5S4FNQ5_9ACTN</name>
<proteinExistence type="predicted"/>
<comment type="caution">
    <text evidence="3">The sequence shown here is derived from an EMBL/GenBank/DDBJ whole genome shotgun (WGS) entry which is preliminary data.</text>
</comment>
<dbReference type="PANTHER" id="PTHR42852:SF13">
    <property type="entry name" value="PROTEIN DIPZ"/>
    <property type="match status" value="1"/>
</dbReference>
<protein>
    <submittedName>
        <fullName evidence="3">TlpA family protein disulfide reductase</fullName>
    </submittedName>
</protein>
<dbReference type="EMBL" id="VCKY01000030">
    <property type="protein sequence ID" value="TMR22377.1"/>
    <property type="molecule type" value="Genomic_DNA"/>
</dbReference>
<evidence type="ECO:0000259" key="2">
    <source>
        <dbReference type="PROSITE" id="PS51352"/>
    </source>
</evidence>
<evidence type="ECO:0000313" key="3">
    <source>
        <dbReference type="EMBL" id="TMR22377.1"/>
    </source>
</evidence>
<dbReference type="Pfam" id="PF00578">
    <property type="entry name" value="AhpC-TSA"/>
    <property type="match status" value="1"/>
</dbReference>
<feature type="domain" description="Thioredoxin" evidence="2">
    <location>
        <begin position="46"/>
        <end position="172"/>
    </location>
</feature>
<dbReference type="OrthoDB" id="128449at2"/>
<dbReference type="Proteomes" id="UP000309128">
    <property type="component" value="Unassembled WGS sequence"/>
</dbReference>
<reference evidence="3 4" key="1">
    <citation type="submission" date="2019-05" db="EMBL/GenBank/DDBJ databases">
        <title>Draft genome sequence of Nonomuraea turkmeniaca DSM 43926.</title>
        <authorList>
            <person name="Saricaoglu S."/>
            <person name="Isik K."/>
        </authorList>
    </citation>
    <scope>NUCLEOTIDE SEQUENCE [LARGE SCALE GENOMIC DNA]</scope>
    <source>
        <strain evidence="3 4">DSM 43926</strain>
    </source>
</reference>
<dbReference type="InterPro" id="IPR036249">
    <property type="entry name" value="Thioredoxin-like_sf"/>
</dbReference>
<keyword evidence="1" id="KW-0812">Transmembrane</keyword>
<feature type="transmembrane region" description="Helical" evidence="1">
    <location>
        <begin position="6"/>
        <end position="26"/>
    </location>
</feature>
<dbReference type="GO" id="GO:0016209">
    <property type="term" value="F:antioxidant activity"/>
    <property type="evidence" value="ECO:0007669"/>
    <property type="project" value="InterPro"/>
</dbReference>
<evidence type="ECO:0000313" key="4">
    <source>
        <dbReference type="Proteomes" id="UP000309128"/>
    </source>
</evidence>
<dbReference type="InterPro" id="IPR013766">
    <property type="entry name" value="Thioredoxin_domain"/>
</dbReference>
<dbReference type="PROSITE" id="PS51352">
    <property type="entry name" value="THIOREDOXIN_2"/>
    <property type="match status" value="1"/>
</dbReference>
<keyword evidence="4" id="KW-1185">Reference proteome</keyword>
<dbReference type="InterPro" id="IPR050553">
    <property type="entry name" value="Thioredoxin_ResA/DsbE_sf"/>
</dbReference>
<keyword evidence="1" id="KW-0472">Membrane</keyword>
<gene>
    <name evidence="3" type="ORF">ETD86_11810</name>
</gene>
<dbReference type="AlphaFoldDB" id="A0A5S4FNQ5"/>
<dbReference type="CDD" id="cd02966">
    <property type="entry name" value="TlpA_like_family"/>
    <property type="match status" value="1"/>
</dbReference>
<dbReference type="SUPFAM" id="SSF52833">
    <property type="entry name" value="Thioredoxin-like"/>
    <property type="match status" value="1"/>
</dbReference>
<evidence type="ECO:0000256" key="1">
    <source>
        <dbReference type="SAM" id="Phobius"/>
    </source>
</evidence>
<dbReference type="RefSeq" id="WP_138666177.1">
    <property type="nucleotide sequence ID" value="NZ_VCKY01000030.1"/>
</dbReference>
<dbReference type="Gene3D" id="3.40.30.10">
    <property type="entry name" value="Glutaredoxin"/>
    <property type="match status" value="1"/>
</dbReference>
<keyword evidence="1" id="KW-1133">Transmembrane helix</keyword>
<dbReference type="InterPro" id="IPR000866">
    <property type="entry name" value="AhpC/TSA"/>
</dbReference>